<dbReference type="CDD" id="cd01347">
    <property type="entry name" value="ligand_gated_channel"/>
    <property type="match status" value="1"/>
</dbReference>
<feature type="short sequence motif" description="TonB box" evidence="10">
    <location>
        <begin position="35"/>
        <end position="41"/>
    </location>
</feature>
<dbReference type="Pfam" id="PF00593">
    <property type="entry name" value="TonB_dep_Rec_b-barrel"/>
    <property type="match status" value="1"/>
</dbReference>
<evidence type="ECO:0000256" key="5">
    <source>
        <dbReference type="ARBA" id="ARBA00022729"/>
    </source>
</evidence>
<dbReference type="InterPro" id="IPR012910">
    <property type="entry name" value="Plug_dom"/>
</dbReference>
<dbReference type="InterPro" id="IPR010916">
    <property type="entry name" value="TonB_box_CS"/>
</dbReference>
<accession>A0A7G5ILI4</accession>
<evidence type="ECO:0000259" key="14">
    <source>
        <dbReference type="Pfam" id="PF07715"/>
    </source>
</evidence>
<evidence type="ECO:0000256" key="12">
    <source>
        <dbReference type="SAM" id="SignalP"/>
    </source>
</evidence>
<feature type="domain" description="TonB-dependent receptor-like beta-barrel" evidence="13">
    <location>
        <begin position="381"/>
        <end position="835"/>
    </location>
</feature>
<proteinExistence type="inferred from homology"/>
<keyword evidence="6 10" id="KW-0798">TonB box</keyword>
<dbReference type="Gene3D" id="2.40.170.20">
    <property type="entry name" value="TonB-dependent receptor, beta-barrel domain"/>
    <property type="match status" value="1"/>
</dbReference>
<evidence type="ECO:0000256" key="11">
    <source>
        <dbReference type="RuleBase" id="RU003357"/>
    </source>
</evidence>
<keyword evidence="16" id="KW-1185">Reference proteome</keyword>
<protein>
    <submittedName>
        <fullName evidence="15">TonB-dependent receptor</fullName>
    </submittedName>
</protein>
<gene>
    <name evidence="15" type="ORF">H3309_07170</name>
</gene>
<keyword evidence="2 9" id="KW-0813">Transport</keyword>
<keyword evidence="4 9" id="KW-0812">Transmembrane</keyword>
<keyword evidence="5 12" id="KW-0732">Signal</keyword>
<keyword evidence="3 9" id="KW-1134">Transmembrane beta strand</keyword>
<dbReference type="InterPro" id="IPR036942">
    <property type="entry name" value="Beta-barrel_TonB_sf"/>
</dbReference>
<comment type="similarity">
    <text evidence="9 11">Belongs to the TonB-dependent receptor family.</text>
</comment>
<evidence type="ECO:0000259" key="13">
    <source>
        <dbReference type="Pfam" id="PF00593"/>
    </source>
</evidence>
<dbReference type="Proteomes" id="UP000515292">
    <property type="component" value="Chromosome"/>
</dbReference>
<sequence>MTFRHLMLASAATGLFTLPSFAQTSAAPAAEDSETIIVTGTRRVDRTVADSPVPIDVIGSEALRSSGFTETNRVLNQLVPSFNFPQPSITDGTDVIRPATLRGLSPDQTLVLINGKRRHTTALLNINGSVGRGSAAVDINLIPSIAIERVEVLRDGAAAQYGSDAIAGVINFQLSRKREGGSISVTYGQYETTMDGTRDVTGIARDAGGNPILQPNSTGSASFFQLTDTGKDRKASDGKTTTITGNIGLPIGAEGFVNISAEYRDRGATNRTAADPRRYYGLAGTPLDPKELTLNRFTHRYGDAKTEDVLVFVNAGLPVGEALELYAFGSYGHRDGESAAFYRLPNETRTATVIYPDGFLPLITTKLKDYSITGGVKGDVGPVKMDFSLGYARNEFDFLIKNTANASLGPNSPRNLDSGGLRYDQFTANLDLSYNIEGTSFESLTIAGGLEYRREGYQLRAGEPDSYRNGGALVGAINPLYAGTATGNTGAAIGAQGFPGIQPRIAGQDVTQRRTRDSFSAYGELDVDIADWWTVQLAGRYEKYSDFGDTFNGKAATSINLIDGIKLRAALSTGFRAPSLQQQFFAAQATNNVGGVLLETVTLPVDSPVAIALGARPLKAEKSTSYSMGVVFTPLPSLSLTIDYYNIDINNRIVVTENLQATRDAAGNPTGSDPGASIARILNNAGFNSVNAARFFINGIDTVTKGFDAVATWRTEIGDSSTLRLTAGFNYNETEINGRRANPGPLAQVPGVVLFGRQESLRIESGQPRTKLNLSADFEREWLGVTLRANRYGRTLGAGADPFLDVNMSAKWLSDLEVRVEPVTGLQLAVGANNLFDVYPDRVPAGRGVDPVTGAARNYGATAYVTPYSSFSPFGFNGRFLYARATYRF</sequence>
<feature type="chain" id="PRO_5028867971" evidence="12">
    <location>
        <begin position="23"/>
        <end position="889"/>
    </location>
</feature>
<feature type="signal peptide" evidence="12">
    <location>
        <begin position="1"/>
        <end position="22"/>
    </location>
</feature>
<evidence type="ECO:0000256" key="10">
    <source>
        <dbReference type="PROSITE-ProRule" id="PRU10143"/>
    </source>
</evidence>
<evidence type="ECO:0000256" key="3">
    <source>
        <dbReference type="ARBA" id="ARBA00022452"/>
    </source>
</evidence>
<name>A0A7G5ILI4_9SPHN</name>
<keyword evidence="7 9" id="KW-0472">Membrane</keyword>
<dbReference type="InterPro" id="IPR000531">
    <property type="entry name" value="Beta-barrel_TonB"/>
</dbReference>
<organism evidence="15 16">
    <name type="scientific">Sandaracinobacteroides saxicola</name>
    <dbReference type="NCBI Taxonomy" id="2759707"/>
    <lineage>
        <taxon>Bacteria</taxon>
        <taxon>Pseudomonadati</taxon>
        <taxon>Pseudomonadota</taxon>
        <taxon>Alphaproteobacteria</taxon>
        <taxon>Sphingomonadales</taxon>
        <taxon>Sphingosinicellaceae</taxon>
        <taxon>Sandaracinobacteroides</taxon>
    </lineage>
</organism>
<comment type="subcellular location">
    <subcellularLocation>
        <location evidence="1 9">Cell outer membrane</location>
        <topology evidence="1 9">Multi-pass membrane protein</topology>
    </subcellularLocation>
</comment>
<feature type="domain" description="TonB-dependent receptor plug" evidence="14">
    <location>
        <begin position="48"/>
        <end position="169"/>
    </location>
</feature>
<dbReference type="InterPro" id="IPR037066">
    <property type="entry name" value="Plug_dom_sf"/>
</dbReference>
<dbReference type="Pfam" id="PF07715">
    <property type="entry name" value="Plug"/>
    <property type="match status" value="1"/>
</dbReference>
<reference evidence="15 16" key="1">
    <citation type="submission" date="2020-07" db="EMBL/GenBank/DDBJ databases">
        <title>Complete genome sequence for Sandaracinobacter sp. M6.</title>
        <authorList>
            <person name="Tang Y."/>
            <person name="Liu Q."/>
            <person name="Guo Z."/>
            <person name="Lei P."/>
            <person name="Huang B."/>
        </authorList>
    </citation>
    <scope>NUCLEOTIDE SEQUENCE [LARGE SCALE GENOMIC DNA]</scope>
    <source>
        <strain evidence="15 16">M6</strain>
    </source>
</reference>
<evidence type="ECO:0000256" key="1">
    <source>
        <dbReference type="ARBA" id="ARBA00004571"/>
    </source>
</evidence>
<dbReference type="RefSeq" id="WP_182298059.1">
    <property type="nucleotide sequence ID" value="NZ_CP059851.1"/>
</dbReference>
<dbReference type="Gene3D" id="2.170.130.10">
    <property type="entry name" value="TonB-dependent receptor, plug domain"/>
    <property type="match status" value="1"/>
</dbReference>
<evidence type="ECO:0000256" key="4">
    <source>
        <dbReference type="ARBA" id="ARBA00022692"/>
    </source>
</evidence>
<dbReference type="InterPro" id="IPR039426">
    <property type="entry name" value="TonB-dep_rcpt-like"/>
</dbReference>
<evidence type="ECO:0000313" key="16">
    <source>
        <dbReference type="Proteomes" id="UP000515292"/>
    </source>
</evidence>
<dbReference type="EMBL" id="CP059851">
    <property type="protein sequence ID" value="QMW24226.1"/>
    <property type="molecule type" value="Genomic_DNA"/>
</dbReference>
<evidence type="ECO:0000256" key="6">
    <source>
        <dbReference type="ARBA" id="ARBA00023077"/>
    </source>
</evidence>
<keyword evidence="8 9" id="KW-0998">Cell outer membrane</keyword>
<evidence type="ECO:0000313" key="15">
    <source>
        <dbReference type="EMBL" id="QMW24226.1"/>
    </source>
</evidence>
<dbReference type="PANTHER" id="PTHR47234">
    <property type="match status" value="1"/>
</dbReference>
<dbReference type="GO" id="GO:0009279">
    <property type="term" value="C:cell outer membrane"/>
    <property type="evidence" value="ECO:0007669"/>
    <property type="project" value="UniProtKB-SubCell"/>
</dbReference>
<keyword evidence="15" id="KW-0675">Receptor</keyword>
<dbReference type="PANTHER" id="PTHR47234:SF3">
    <property type="entry name" value="SECRETIN_TONB SHORT N-TERMINAL DOMAIN-CONTAINING PROTEIN"/>
    <property type="match status" value="1"/>
</dbReference>
<evidence type="ECO:0000256" key="2">
    <source>
        <dbReference type="ARBA" id="ARBA00022448"/>
    </source>
</evidence>
<dbReference type="PROSITE" id="PS00430">
    <property type="entry name" value="TONB_DEPENDENT_REC_1"/>
    <property type="match status" value="1"/>
</dbReference>
<dbReference type="SUPFAM" id="SSF56935">
    <property type="entry name" value="Porins"/>
    <property type="match status" value="1"/>
</dbReference>
<dbReference type="KEGG" id="sand:H3309_07170"/>
<dbReference type="PROSITE" id="PS52016">
    <property type="entry name" value="TONB_DEPENDENT_REC_3"/>
    <property type="match status" value="1"/>
</dbReference>
<dbReference type="AlphaFoldDB" id="A0A7G5ILI4"/>
<evidence type="ECO:0000256" key="8">
    <source>
        <dbReference type="ARBA" id="ARBA00023237"/>
    </source>
</evidence>
<evidence type="ECO:0000256" key="9">
    <source>
        <dbReference type="PROSITE-ProRule" id="PRU01360"/>
    </source>
</evidence>
<evidence type="ECO:0000256" key="7">
    <source>
        <dbReference type="ARBA" id="ARBA00023136"/>
    </source>
</evidence>